<name>A0A8J5H434_ZINOF</name>
<dbReference type="PANTHER" id="PTHR35317:SF35">
    <property type="entry name" value="DUF4219 DOMAIN-CONTAINING PROTEIN"/>
    <property type="match status" value="1"/>
</dbReference>
<dbReference type="PANTHER" id="PTHR35317">
    <property type="entry name" value="OS04G0629600 PROTEIN"/>
    <property type="match status" value="1"/>
</dbReference>
<organism evidence="1 2">
    <name type="scientific">Zingiber officinale</name>
    <name type="common">Ginger</name>
    <name type="synonym">Amomum zingiber</name>
    <dbReference type="NCBI Taxonomy" id="94328"/>
    <lineage>
        <taxon>Eukaryota</taxon>
        <taxon>Viridiplantae</taxon>
        <taxon>Streptophyta</taxon>
        <taxon>Embryophyta</taxon>
        <taxon>Tracheophyta</taxon>
        <taxon>Spermatophyta</taxon>
        <taxon>Magnoliopsida</taxon>
        <taxon>Liliopsida</taxon>
        <taxon>Zingiberales</taxon>
        <taxon>Zingiberaceae</taxon>
        <taxon>Zingiber</taxon>
    </lineage>
</organism>
<evidence type="ECO:0000313" key="1">
    <source>
        <dbReference type="EMBL" id="KAG6519860.1"/>
    </source>
</evidence>
<protein>
    <recommendedName>
        <fullName evidence="3">DUF4219 domain-containing protein</fullName>
    </recommendedName>
</protein>
<dbReference type="AlphaFoldDB" id="A0A8J5H434"/>
<reference evidence="1 2" key="1">
    <citation type="submission" date="2020-08" db="EMBL/GenBank/DDBJ databases">
        <title>Plant Genome Project.</title>
        <authorList>
            <person name="Zhang R.-G."/>
        </authorList>
    </citation>
    <scope>NUCLEOTIDE SEQUENCE [LARGE SCALE GENOMIC DNA]</scope>
    <source>
        <tissue evidence="1">Rhizome</tissue>
    </source>
</reference>
<dbReference type="Pfam" id="PF14223">
    <property type="entry name" value="Retrotran_gag_2"/>
    <property type="match status" value="1"/>
</dbReference>
<sequence>MAINGVSQPLIPIYKGECYEIWNIKMKTLFRSQDLWDLVEKSFDDEDVDEGRLKKNRKKDLKTLFILQQAIHETIFSRIAIASFSKEAWEILQKEIQGSSKVIAMKLQTLKSEFEALLMKGNKTLQDFLSRKEQLHHRCGIPSNRATSSKHHSGEHCSPPFDGRHASVFLRLLSSPLLSPGAGYTVGAVYSGLGPALLCLGKSSGAIEEPVNEFRLAAPYCSRAAHPECHWR</sequence>
<comment type="caution">
    <text evidence="1">The sequence shown here is derived from an EMBL/GenBank/DDBJ whole genome shotgun (WGS) entry which is preliminary data.</text>
</comment>
<evidence type="ECO:0000313" key="2">
    <source>
        <dbReference type="Proteomes" id="UP000734854"/>
    </source>
</evidence>
<proteinExistence type="predicted"/>
<evidence type="ECO:0008006" key="3">
    <source>
        <dbReference type="Google" id="ProtNLM"/>
    </source>
</evidence>
<dbReference type="EMBL" id="JACMSC010000005">
    <property type="protein sequence ID" value="KAG6519860.1"/>
    <property type="molecule type" value="Genomic_DNA"/>
</dbReference>
<keyword evidence="2" id="KW-1185">Reference proteome</keyword>
<gene>
    <name evidence="1" type="ORF">ZIOFF_016888</name>
</gene>
<accession>A0A8J5H434</accession>
<dbReference type="Proteomes" id="UP000734854">
    <property type="component" value="Unassembled WGS sequence"/>
</dbReference>